<dbReference type="Proteomes" id="UP000549882">
    <property type="component" value="Unassembled WGS sequence"/>
</dbReference>
<organism evidence="2 3">
    <name type="scientific">Rhizobium paranaense</name>
    <dbReference type="NCBI Taxonomy" id="1650438"/>
    <lineage>
        <taxon>Bacteria</taxon>
        <taxon>Pseudomonadati</taxon>
        <taxon>Pseudomonadota</taxon>
        <taxon>Alphaproteobacteria</taxon>
        <taxon>Hyphomicrobiales</taxon>
        <taxon>Rhizobiaceae</taxon>
        <taxon>Rhizobium/Agrobacterium group</taxon>
        <taxon>Rhizobium</taxon>
    </lineage>
</organism>
<accession>A0A7W8XSW8</accession>
<name>A0A7W8XSW8_9HYPH</name>
<dbReference type="InterPro" id="IPR002716">
    <property type="entry name" value="PIN_dom"/>
</dbReference>
<dbReference type="EMBL" id="JACHBI010000006">
    <property type="protein sequence ID" value="MBB5574993.1"/>
    <property type="molecule type" value="Genomic_DNA"/>
</dbReference>
<protein>
    <recommendedName>
        <fullName evidence="1">PIN domain-containing protein</fullName>
    </recommendedName>
</protein>
<keyword evidence="3" id="KW-1185">Reference proteome</keyword>
<dbReference type="Gene3D" id="3.40.50.1010">
    <property type="entry name" value="5'-nuclease"/>
    <property type="match status" value="1"/>
</dbReference>
<dbReference type="Pfam" id="PF01850">
    <property type="entry name" value="PIN"/>
    <property type="match status" value="1"/>
</dbReference>
<dbReference type="SUPFAM" id="SSF88723">
    <property type="entry name" value="PIN domain-like"/>
    <property type="match status" value="1"/>
</dbReference>
<gene>
    <name evidence="2" type="ORF">GGD50_003622</name>
</gene>
<sequence>MLPFLLGTCVVSEATKPRPDPAVLDFLEMADEYYIPAAVLFEAQVGIANIAASDPAKAARLSNWYHKLLQLPVIEPTIDILETWGRLEGNRRLNGLRLPRRGAATPRTSQDIQTAAVAIARGAAIATMNVKDFMLINKYHSIPGIYNPKEQRWYGRDGGSQLSCRLVLVTIGATNIAGHWRGWIPW</sequence>
<comment type="caution">
    <text evidence="2">The sequence shown here is derived from an EMBL/GenBank/DDBJ whole genome shotgun (WGS) entry which is preliminary data.</text>
</comment>
<feature type="domain" description="PIN" evidence="1">
    <location>
        <begin position="7"/>
        <end position="128"/>
    </location>
</feature>
<evidence type="ECO:0000313" key="2">
    <source>
        <dbReference type="EMBL" id="MBB5574993.1"/>
    </source>
</evidence>
<dbReference type="RefSeq" id="WP_183938625.1">
    <property type="nucleotide sequence ID" value="NZ_JACHBI010000006.1"/>
</dbReference>
<dbReference type="AlphaFoldDB" id="A0A7W8XSW8"/>
<dbReference type="InterPro" id="IPR029060">
    <property type="entry name" value="PIN-like_dom_sf"/>
</dbReference>
<proteinExistence type="predicted"/>
<evidence type="ECO:0000259" key="1">
    <source>
        <dbReference type="Pfam" id="PF01850"/>
    </source>
</evidence>
<reference evidence="2 3" key="1">
    <citation type="submission" date="2020-08" db="EMBL/GenBank/DDBJ databases">
        <title>Genomic Encyclopedia of Type Strains, Phase IV (KMG-V): Genome sequencing to study the core and pangenomes of soil and plant-associated prokaryotes.</title>
        <authorList>
            <person name="Whitman W."/>
        </authorList>
    </citation>
    <scope>NUCLEOTIDE SEQUENCE [LARGE SCALE GENOMIC DNA]</scope>
    <source>
        <strain evidence="2 3">SEMIA 4064</strain>
    </source>
</reference>
<evidence type="ECO:0000313" key="3">
    <source>
        <dbReference type="Proteomes" id="UP000549882"/>
    </source>
</evidence>